<proteinExistence type="predicted"/>
<gene>
    <name evidence="3" type="ORF">Fot_23907</name>
</gene>
<dbReference type="PANTHER" id="PTHR45418">
    <property type="entry name" value="CANCER/TESTIS ANTIGEN 55"/>
    <property type="match status" value="1"/>
</dbReference>
<keyword evidence="3" id="KW-0067">ATP-binding</keyword>
<dbReference type="InterPro" id="IPR027417">
    <property type="entry name" value="P-loop_NTPase"/>
</dbReference>
<organism evidence="3 4">
    <name type="scientific">Forsythia ovata</name>
    <dbReference type="NCBI Taxonomy" id="205694"/>
    <lineage>
        <taxon>Eukaryota</taxon>
        <taxon>Viridiplantae</taxon>
        <taxon>Streptophyta</taxon>
        <taxon>Embryophyta</taxon>
        <taxon>Tracheophyta</taxon>
        <taxon>Spermatophyta</taxon>
        <taxon>Magnoliopsida</taxon>
        <taxon>eudicotyledons</taxon>
        <taxon>Gunneridae</taxon>
        <taxon>Pentapetalae</taxon>
        <taxon>asterids</taxon>
        <taxon>lamiids</taxon>
        <taxon>Lamiales</taxon>
        <taxon>Oleaceae</taxon>
        <taxon>Forsythieae</taxon>
        <taxon>Forsythia</taxon>
    </lineage>
</organism>
<keyword evidence="4" id="KW-1185">Reference proteome</keyword>
<keyword evidence="3" id="KW-0547">Nucleotide-binding</keyword>
<comment type="caution">
    <text evidence="3">The sequence shown here is derived from an EMBL/GenBank/DDBJ whole genome shotgun (WGS) entry which is preliminary data.</text>
</comment>
<dbReference type="Proteomes" id="UP001604277">
    <property type="component" value="Unassembled WGS sequence"/>
</dbReference>
<dbReference type="AlphaFoldDB" id="A0ABD1U4P4"/>
<dbReference type="PANTHER" id="PTHR45418:SF5">
    <property type="entry name" value="BRCA2-INTERACTING PROTEIN-LIKE-RELATED"/>
    <property type="match status" value="1"/>
</dbReference>
<protein>
    <submittedName>
        <fullName evidence="3">RNA helicase SDE3</fullName>
    </submittedName>
</protein>
<evidence type="ECO:0000313" key="3">
    <source>
        <dbReference type="EMBL" id="KAL2519984.1"/>
    </source>
</evidence>
<keyword evidence="3" id="KW-0347">Helicase</keyword>
<evidence type="ECO:0000256" key="2">
    <source>
        <dbReference type="ARBA" id="ARBA00022490"/>
    </source>
</evidence>
<keyword evidence="2" id="KW-0963">Cytoplasm</keyword>
<dbReference type="Gene3D" id="3.40.50.300">
    <property type="entry name" value="P-loop containing nucleotide triphosphate hydrolases"/>
    <property type="match status" value="1"/>
</dbReference>
<accession>A0ABD1U4P4</accession>
<dbReference type="EMBL" id="JBFOLJ010000007">
    <property type="protein sequence ID" value="KAL2519984.1"/>
    <property type="molecule type" value="Genomic_DNA"/>
</dbReference>
<evidence type="ECO:0000256" key="1">
    <source>
        <dbReference type="ARBA" id="ARBA00004496"/>
    </source>
</evidence>
<evidence type="ECO:0000313" key="4">
    <source>
        <dbReference type="Proteomes" id="UP001604277"/>
    </source>
</evidence>
<keyword evidence="3" id="KW-0378">Hydrolase</keyword>
<sequence length="238" mass="26873">MERFSLFKTRHHATTVASEALLRNLLFPEFIPENNVTSMELFIDPKLDKQQISSLQHILSLKGSPPYIIEGPMSRIPETDMFRAYAAFRELDGVPLDMFQSCSYEDKTECFSCPRLKELEKFQVILTAFVSSFQLYAEGVKTGHFSHIFLVDASSSTEPEAMVPLANFTNDQTAVVITGTPNKNSGWIRSPIARNNGLKVSYFERLRDSKLYRGLDPKVITLLKNAARKSDGTFGSFN</sequence>
<dbReference type="GO" id="GO:0005737">
    <property type="term" value="C:cytoplasm"/>
    <property type="evidence" value="ECO:0007669"/>
    <property type="project" value="UniProtKB-SubCell"/>
</dbReference>
<reference evidence="4" key="1">
    <citation type="submission" date="2024-07" db="EMBL/GenBank/DDBJ databases">
        <title>Two chromosome-level genome assemblies of Korean endemic species Abeliophyllum distichum and Forsythia ovata (Oleaceae).</title>
        <authorList>
            <person name="Jang H."/>
        </authorList>
    </citation>
    <scope>NUCLEOTIDE SEQUENCE [LARGE SCALE GENOMIC DNA]</scope>
</reference>
<name>A0ABD1U4P4_9LAMI</name>
<comment type="subcellular location">
    <subcellularLocation>
        <location evidence="1">Cytoplasm</location>
    </subcellularLocation>
</comment>
<dbReference type="GO" id="GO:0004386">
    <property type="term" value="F:helicase activity"/>
    <property type="evidence" value="ECO:0007669"/>
    <property type="project" value="UniProtKB-KW"/>
</dbReference>